<dbReference type="SUPFAM" id="SSF52540">
    <property type="entry name" value="P-loop containing nucleoside triphosphate hydrolases"/>
    <property type="match status" value="1"/>
</dbReference>
<dbReference type="Proteomes" id="UP000651977">
    <property type="component" value="Unassembled WGS sequence"/>
</dbReference>
<sequence>MSQYMIATVGNPNSGKSTLFNALTGSRQKVGNFSGITVDKKSGLLQVGDWKAELIDLPGVYNIDPQLDTSALDERIACDFLQTEPLDLVINVVDAAALERSLYLSIQLKELGLPVVLVLNKMDTAKAKLLKIKVKQFSERFHVPLVCLAATSKAQVNEFKRQLPEIVKQAQQSATLNLTYSEQIEAFAEQWQPKLSMNKGQVLRLLENDPCLSQQLLPEQLVEFEQAAQQFATTDIDLELAASRYNFIYSLTQESVGKKGQLRRDYSAMLDKVLLNRWLGIPAFLGVMYVMFMFAINGGAVFIDFFDIVAGTIFVDGVQELLASIGAPEWLSLVLSGGVGVGIQTVATFIPVIACLYLFLALLESSGYLARAAFVVDRAMQVIGLPGKAFVPMLMGFGCTVPAVMATRVLEKHRERVLTSAMSPFMSCGARLPVYALFVAAFFPEQGQNMVFALYLIGIIAAVVTGLLLKYTLLPGNAQDSVLELPDYQLPTAFGVFLLTWQKVRGFVLGAGKTIVLVVAVLSVLNSIHLGDEGAAPEQPRSLLSKASQVVTPVFAPMGIEKDNWPATVGIVTGLFAKEAVIGTLNSLYAQVGEDEEQWTYLERFQEAGQTIIDNFLGLNYSDPLGIEIEQTNDLAAAAEANDVDVSTMSQLTLHFTPESAVSFMLFILLYMPCAAAMGALVKELGMRWARLIAVWSTLLAYSVSTVYYQLATWQQAPVSASVLLLVIAMMMCTWVLFLKRKKAEQYDITSA</sequence>
<evidence type="ECO:0000313" key="15">
    <source>
        <dbReference type="EMBL" id="GGA93610.1"/>
    </source>
</evidence>
<keyword evidence="3" id="KW-1003">Cell membrane</keyword>
<keyword evidence="9" id="KW-0406">Ion transport</keyword>
<dbReference type="PRINTS" id="PR00326">
    <property type="entry name" value="GTP1OBG"/>
</dbReference>
<keyword evidence="2 13" id="KW-0813">Transport</keyword>
<evidence type="ECO:0000256" key="2">
    <source>
        <dbReference type="ARBA" id="ARBA00022448"/>
    </source>
</evidence>
<keyword evidence="11 13" id="KW-0472">Membrane</keyword>
<dbReference type="InterPro" id="IPR011640">
    <property type="entry name" value="Fe2_transport_prot_B_C"/>
</dbReference>
<evidence type="ECO:0000256" key="1">
    <source>
        <dbReference type="ARBA" id="ARBA00004651"/>
    </source>
</evidence>
<evidence type="ECO:0000256" key="11">
    <source>
        <dbReference type="ARBA" id="ARBA00023136"/>
    </source>
</evidence>
<evidence type="ECO:0000256" key="8">
    <source>
        <dbReference type="ARBA" id="ARBA00023004"/>
    </source>
</evidence>
<protein>
    <recommendedName>
        <fullName evidence="12 13">Ferrous iron transport protein B</fullName>
    </recommendedName>
</protein>
<dbReference type="NCBIfam" id="NF007105">
    <property type="entry name" value="PRK09554.1"/>
    <property type="match status" value="1"/>
</dbReference>
<feature type="transmembrane region" description="Helical" evidence="13">
    <location>
        <begin position="422"/>
        <end position="444"/>
    </location>
</feature>
<feature type="transmembrane region" description="Helical" evidence="13">
    <location>
        <begin position="450"/>
        <end position="469"/>
    </location>
</feature>
<dbReference type="Pfam" id="PF07664">
    <property type="entry name" value="FeoB_C"/>
    <property type="match status" value="1"/>
</dbReference>
<gene>
    <name evidence="15" type="primary">feoB</name>
    <name evidence="15" type="ORF">GCM10007414_02900</name>
</gene>
<comment type="function">
    <text evidence="13">Probable transporter of a GTP-driven Fe(2+) uptake system.</text>
</comment>
<organism evidence="15 16">
    <name type="scientific">Agarivorans gilvus</name>
    <dbReference type="NCBI Taxonomy" id="680279"/>
    <lineage>
        <taxon>Bacteria</taxon>
        <taxon>Pseudomonadati</taxon>
        <taxon>Pseudomonadota</taxon>
        <taxon>Gammaproteobacteria</taxon>
        <taxon>Alteromonadales</taxon>
        <taxon>Alteromonadaceae</taxon>
        <taxon>Agarivorans</taxon>
    </lineage>
</organism>
<dbReference type="InterPro" id="IPR050860">
    <property type="entry name" value="FeoB_GTPase"/>
</dbReference>
<evidence type="ECO:0000313" key="16">
    <source>
        <dbReference type="Proteomes" id="UP000651977"/>
    </source>
</evidence>
<keyword evidence="6" id="KW-0547">Nucleotide-binding</keyword>
<dbReference type="InterPro" id="IPR030389">
    <property type="entry name" value="G_FEOB_dom"/>
</dbReference>
<name>A0ABQ1HWW2_9ALTE</name>
<evidence type="ECO:0000256" key="9">
    <source>
        <dbReference type="ARBA" id="ARBA00023065"/>
    </source>
</evidence>
<feature type="transmembrane region" description="Helical" evidence="13">
    <location>
        <begin position="330"/>
        <end position="360"/>
    </location>
</feature>
<feature type="transmembrane region" description="Helical" evidence="13">
    <location>
        <begin position="389"/>
        <end position="410"/>
    </location>
</feature>
<feature type="domain" description="FeoB-type G" evidence="14">
    <location>
        <begin position="3"/>
        <end position="169"/>
    </location>
</feature>
<dbReference type="NCBIfam" id="TIGR00231">
    <property type="entry name" value="small_GTP"/>
    <property type="match status" value="1"/>
</dbReference>
<dbReference type="PROSITE" id="PS51711">
    <property type="entry name" value="G_FEOB"/>
    <property type="match status" value="1"/>
</dbReference>
<dbReference type="InterPro" id="IPR011642">
    <property type="entry name" value="Gate_dom"/>
</dbReference>
<dbReference type="EMBL" id="BMDY01000001">
    <property type="protein sequence ID" value="GGA93610.1"/>
    <property type="molecule type" value="Genomic_DNA"/>
</dbReference>
<dbReference type="RefSeq" id="WP_055731889.1">
    <property type="nucleotide sequence ID" value="NZ_BMDY01000001.1"/>
</dbReference>
<dbReference type="PANTHER" id="PTHR43185">
    <property type="entry name" value="FERROUS IRON TRANSPORT PROTEIN B"/>
    <property type="match status" value="1"/>
</dbReference>
<evidence type="ECO:0000256" key="13">
    <source>
        <dbReference type="RuleBase" id="RU362098"/>
    </source>
</evidence>
<evidence type="ECO:0000256" key="7">
    <source>
        <dbReference type="ARBA" id="ARBA00022989"/>
    </source>
</evidence>
<dbReference type="InterPro" id="IPR027417">
    <property type="entry name" value="P-loop_NTPase"/>
</dbReference>
<comment type="similarity">
    <text evidence="13">Belongs to the TRAFAC class TrmE-Era-EngA-EngB-Septin-like GTPase superfamily. FeoB GTPase (TC 9.A.8) family.</text>
</comment>
<dbReference type="CDD" id="cd01879">
    <property type="entry name" value="FeoB"/>
    <property type="match status" value="1"/>
</dbReference>
<dbReference type="Gene3D" id="3.40.50.300">
    <property type="entry name" value="P-loop containing nucleotide triphosphate hydrolases"/>
    <property type="match status" value="1"/>
</dbReference>
<keyword evidence="16" id="KW-1185">Reference proteome</keyword>
<feature type="transmembrane region" description="Helical" evidence="13">
    <location>
        <begin position="689"/>
        <end position="711"/>
    </location>
</feature>
<keyword evidence="7 13" id="KW-1133">Transmembrane helix</keyword>
<dbReference type="Pfam" id="PF07670">
    <property type="entry name" value="Gate"/>
    <property type="match status" value="2"/>
</dbReference>
<evidence type="ECO:0000259" key="14">
    <source>
        <dbReference type="PROSITE" id="PS51711"/>
    </source>
</evidence>
<keyword evidence="8 13" id="KW-0408">Iron</keyword>
<accession>A0ABQ1HWW2</accession>
<dbReference type="InterPro" id="IPR005225">
    <property type="entry name" value="Small_GTP-bd"/>
</dbReference>
<feature type="transmembrane region" description="Helical" evidence="13">
    <location>
        <begin position="661"/>
        <end position="682"/>
    </location>
</feature>
<feature type="transmembrane region" description="Helical" evidence="13">
    <location>
        <begin position="273"/>
        <end position="294"/>
    </location>
</feature>
<proteinExistence type="inferred from homology"/>
<dbReference type="NCBIfam" id="TIGR00437">
    <property type="entry name" value="feoB"/>
    <property type="match status" value="1"/>
</dbReference>
<dbReference type="PANTHER" id="PTHR43185:SF1">
    <property type="entry name" value="FE(2+) TRANSPORTER FEOB"/>
    <property type="match status" value="1"/>
</dbReference>
<evidence type="ECO:0000256" key="4">
    <source>
        <dbReference type="ARBA" id="ARBA00022496"/>
    </source>
</evidence>
<feature type="transmembrane region" description="Helical" evidence="13">
    <location>
        <begin position="717"/>
        <end position="739"/>
    </location>
</feature>
<reference evidence="16" key="1">
    <citation type="journal article" date="2019" name="Int. J. Syst. Evol. Microbiol.">
        <title>The Global Catalogue of Microorganisms (GCM) 10K type strain sequencing project: providing services to taxonomists for standard genome sequencing and annotation.</title>
        <authorList>
            <consortium name="The Broad Institute Genomics Platform"/>
            <consortium name="The Broad Institute Genome Sequencing Center for Infectious Disease"/>
            <person name="Wu L."/>
            <person name="Ma J."/>
        </authorList>
    </citation>
    <scope>NUCLEOTIDE SEQUENCE [LARGE SCALE GENOMIC DNA]</scope>
    <source>
        <strain evidence="16">CGMCC 1.10131</strain>
    </source>
</reference>
<evidence type="ECO:0000256" key="3">
    <source>
        <dbReference type="ARBA" id="ARBA00022475"/>
    </source>
</evidence>
<evidence type="ECO:0000256" key="6">
    <source>
        <dbReference type="ARBA" id="ARBA00022741"/>
    </source>
</evidence>
<comment type="caution">
    <text evidence="15">The sequence shown here is derived from an EMBL/GenBank/DDBJ whole genome shotgun (WGS) entry which is preliminary data.</text>
</comment>
<dbReference type="Pfam" id="PF02421">
    <property type="entry name" value="FeoB_N"/>
    <property type="match status" value="1"/>
</dbReference>
<dbReference type="InterPro" id="IPR003373">
    <property type="entry name" value="Fe2_transport_prot-B"/>
</dbReference>
<evidence type="ECO:0000256" key="12">
    <source>
        <dbReference type="NCBIfam" id="TIGR00437"/>
    </source>
</evidence>
<comment type="subcellular location">
    <subcellularLocation>
        <location evidence="13">Cell inner membrane</location>
        <topology evidence="13">Multi-pass membrane protein</topology>
    </subcellularLocation>
    <subcellularLocation>
        <location evidence="1">Cell membrane</location>
        <topology evidence="1">Multi-pass membrane protein</topology>
    </subcellularLocation>
</comment>
<keyword evidence="10 13" id="KW-0342">GTP-binding</keyword>
<keyword evidence="4 13" id="KW-0410">Iron transport</keyword>
<keyword evidence="5 13" id="KW-0812">Transmembrane</keyword>
<evidence type="ECO:0000256" key="10">
    <source>
        <dbReference type="ARBA" id="ARBA00023134"/>
    </source>
</evidence>
<dbReference type="Gene3D" id="1.10.287.1770">
    <property type="match status" value="1"/>
</dbReference>
<dbReference type="InterPro" id="IPR006073">
    <property type="entry name" value="GTP-bd"/>
</dbReference>
<evidence type="ECO:0000256" key="5">
    <source>
        <dbReference type="ARBA" id="ARBA00022692"/>
    </source>
</evidence>